<dbReference type="GO" id="GO:0043565">
    <property type="term" value="F:sequence-specific DNA binding"/>
    <property type="evidence" value="ECO:0007669"/>
    <property type="project" value="InterPro"/>
</dbReference>
<dbReference type="Gene3D" id="1.10.10.60">
    <property type="entry name" value="Homeodomain-like"/>
    <property type="match status" value="2"/>
</dbReference>
<dbReference type="InterPro" id="IPR018060">
    <property type="entry name" value="HTH_AraC"/>
</dbReference>
<dbReference type="SUPFAM" id="SSF46689">
    <property type="entry name" value="Homeodomain-like"/>
    <property type="match status" value="2"/>
</dbReference>
<dbReference type="InterPro" id="IPR020449">
    <property type="entry name" value="Tscrpt_reg_AraC-type_HTH"/>
</dbReference>
<dbReference type="InterPro" id="IPR051552">
    <property type="entry name" value="HptR"/>
</dbReference>
<keyword evidence="6 11" id="KW-0238">DNA-binding</keyword>
<dbReference type="SMART" id="SM00448">
    <property type="entry name" value="REC"/>
    <property type="match status" value="1"/>
</dbReference>
<dbReference type="InterPro" id="IPR009057">
    <property type="entry name" value="Homeodomain-like_sf"/>
</dbReference>
<keyword evidence="12" id="KW-1185">Reference proteome</keyword>
<keyword evidence="4" id="KW-0902">Two-component regulatory system</keyword>
<gene>
    <name evidence="11" type="ORF">EIM92_05415</name>
</gene>
<evidence type="ECO:0000256" key="8">
    <source>
        <dbReference type="PROSITE-ProRule" id="PRU00169"/>
    </source>
</evidence>
<dbReference type="KEGG" id="plen:EIM92_05415"/>
<name>A0A3Q8S9S8_9BACL</name>
<dbReference type="SUPFAM" id="SSF52172">
    <property type="entry name" value="CheY-like"/>
    <property type="match status" value="1"/>
</dbReference>
<dbReference type="PROSITE" id="PS01124">
    <property type="entry name" value="HTH_ARAC_FAMILY_2"/>
    <property type="match status" value="1"/>
</dbReference>
<evidence type="ECO:0000256" key="3">
    <source>
        <dbReference type="ARBA" id="ARBA00022553"/>
    </source>
</evidence>
<evidence type="ECO:0000313" key="11">
    <source>
        <dbReference type="EMBL" id="AZK45713.1"/>
    </source>
</evidence>
<feature type="domain" description="HTH araC/xylS-type" evidence="9">
    <location>
        <begin position="460"/>
        <end position="557"/>
    </location>
</feature>
<dbReference type="InterPro" id="IPR011006">
    <property type="entry name" value="CheY-like_superfamily"/>
</dbReference>
<dbReference type="GO" id="GO:0005737">
    <property type="term" value="C:cytoplasm"/>
    <property type="evidence" value="ECO:0007669"/>
    <property type="project" value="UniProtKB-SubCell"/>
</dbReference>
<keyword evidence="2" id="KW-0963">Cytoplasm</keyword>
<dbReference type="PANTHER" id="PTHR42713:SF3">
    <property type="entry name" value="TRANSCRIPTIONAL REGULATORY PROTEIN HPTR"/>
    <property type="match status" value="1"/>
</dbReference>
<evidence type="ECO:0000259" key="9">
    <source>
        <dbReference type="PROSITE" id="PS01124"/>
    </source>
</evidence>
<dbReference type="OrthoDB" id="342399at2"/>
<organism evidence="11 12">
    <name type="scientific">Paenibacillus lentus</name>
    <dbReference type="NCBI Taxonomy" id="1338368"/>
    <lineage>
        <taxon>Bacteria</taxon>
        <taxon>Bacillati</taxon>
        <taxon>Bacillota</taxon>
        <taxon>Bacilli</taxon>
        <taxon>Bacillales</taxon>
        <taxon>Paenibacillaceae</taxon>
        <taxon>Paenibacillus</taxon>
    </lineage>
</organism>
<evidence type="ECO:0000256" key="7">
    <source>
        <dbReference type="ARBA" id="ARBA00023163"/>
    </source>
</evidence>
<evidence type="ECO:0000259" key="10">
    <source>
        <dbReference type="PROSITE" id="PS50110"/>
    </source>
</evidence>
<dbReference type="Pfam" id="PF12833">
    <property type="entry name" value="HTH_18"/>
    <property type="match status" value="1"/>
</dbReference>
<keyword evidence="3 8" id="KW-0597">Phosphoprotein</keyword>
<sequence length="560" mass="63985">MGSATCMIACGLPMARLRGFQLRVMRAKEQQLHFAYRGGTRTMFTVMIVDDEPKLRLGLQTLIPWQELGYEIMGTAANGNEALRSGEEQIPDVMLVDIRMPGMDGLQLLQEVRRRGWSTHAIVLSGYADFEYARQALEYGVEGYLLKPVNKAELTALLQKIHELISAERLEKRVQQEAKSQEWAVYSLLSGSPNLANASIDELAGSLDMDWPKYQIVLIAFSGLHPEEDERIRSFRERLITAYAADGQGIVLYFAPYTVLLLANTLEGELSRANLYRELQMLSGEIRIQMEVAAGETVRELHEIPASFHTARSLLKRSFFYDKGRVLSLETPESYRRAASNSKDTSLLDDEAVAFRLYYLVDVGNAEAVHSLLDEVARLMAVNGNGETEIREHFFYLANETLRKIPPRLWSETIYPGEPAQFLAGIYSQRFIRDLVDYVTTVMERLAHCADYTSRDNEMKRLLDFIERHHPENLRLERLAGLFNYSSSYLGQLFKNHTGEYFNAYLDRVRIGKAKELLSQGWKVYEVAEKVGYSNANYFHNKFKKLEGQSPSAYQKKCER</sequence>
<dbReference type="PRINTS" id="PR00032">
    <property type="entry name" value="HTHARAC"/>
</dbReference>
<evidence type="ECO:0000256" key="6">
    <source>
        <dbReference type="ARBA" id="ARBA00023125"/>
    </source>
</evidence>
<dbReference type="Proteomes" id="UP000273145">
    <property type="component" value="Chromosome"/>
</dbReference>
<accession>A0A3Q8S9S8</accession>
<dbReference type="PROSITE" id="PS00041">
    <property type="entry name" value="HTH_ARAC_FAMILY_1"/>
    <property type="match status" value="1"/>
</dbReference>
<dbReference type="Gene3D" id="3.40.50.2300">
    <property type="match status" value="1"/>
</dbReference>
<dbReference type="Pfam" id="PF00072">
    <property type="entry name" value="Response_reg"/>
    <property type="match status" value="1"/>
</dbReference>
<feature type="modified residue" description="4-aspartylphosphate" evidence="8">
    <location>
        <position position="97"/>
    </location>
</feature>
<protein>
    <submittedName>
        <fullName evidence="11">DNA-binding response regulator</fullName>
    </submittedName>
</protein>
<evidence type="ECO:0000313" key="12">
    <source>
        <dbReference type="Proteomes" id="UP000273145"/>
    </source>
</evidence>
<feature type="domain" description="Response regulatory" evidence="10">
    <location>
        <begin position="45"/>
        <end position="162"/>
    </location>
</feature>
<keyword evidence="7" id="KW-0804">Transcription</keyword>
<comment type="subcellular location">
    <subcellularLocation>
        <location evidence="1">Cytoplasm</location>
    </subcellularLocation>
</comment>
<dbReference type="InterPro" id="IPR001789">
    <property type="entry name" value="Sig_transdc_resp-reg_receiver"/>
</dbReference>
<proteinExistence type="predicted"/>
<dbReference type="GO" id="GO:0000160">
    <property type="term" value="P:phosphorelay signal transduction system"/>
    <property type="evidence" value="ECO:0007669"/>
    <property type="project" value="UniProtKB-KW"/>
</dbReference>
<evidence type="ECO:0000256" key="2">
    <source>
        <dbReference type="ARBA" id="ARBA00022490"/>
    </source>
</evidence>
<dbReference type="PROSITE" id="PS50110">
    <property type="entry name" value="RESPONSE_REGULATORY"/>
    <property type="match status" value="1"/>
</dbReference>
<dbReference type="CDD" id="cd17536">
    <property type="entry name" value="REC_YesN-like"/>
    <property type="match status" value="1"/>
</dbReference>
<evidence type="ECO:0000256" key="4">
    <source>
        <dbReference type="ARBA" id="ARBA00023012"/>
    </source>
</evidence>
<dbReference type="GO" id="GO:0003700">
    <property type="term" value="F:DNA-binding transcription factor activity"/>
    <property type="evidence" value="ECO:0007669"/>
    <property type="project" value="InterPro"/>
</dbReference>
<dbReference type="PANTHER" id="PTHR42713">
    <property type="entry name" value="HISTIDINE KINASE-RELATED"/>
    <property type="match status" value="1"/>
</dbReference>
<evidence type="ECO:0000256" key="5">
    <source>
        <dbReference type="ARBA" id="ARBA00023015"/>
    </source>
</evidence>
<dbReference type="InterPro" id="IPR018062">
    <property type="entry name" value="HTH_AraC-typ_CS"/>
</dbReference>
<dbReference type="SMART" id="SM00342">
    <property type="entry name" value="HTH_ARAC"/>
    <property type="match status" value="1"/>
</dbReference>
<reference evidence="11 12" key="1">
    <citation type="submission" date="2018-11" db="EMBL/GenBank/DDBJ databases">
        <title>Genome sequencing of Paenibacillus lentus DSM25539(T).</title>
        <authorList>
            <person name="Kook J.-K."/>
            <person name="Park S.-N."/>
            <person name="Lim Y.K."/>
        </authorList>
    </citation>
    <scope>NUCLEOTIDE SEQUENCE [LARGE SCALE GENOMIC DNA]</scope>
    <source>
        <strain evidence="11 12">DSM 25539</strain>
    </source>
</reference>
<dbReference type="EMBL" id="CP034248">
    <property type="protein sequence ID" value="AZK45713.1"/>
    <property type="molecule type" value="Genomic_DNA"/>
</dbReference>
<dbReference type="AlphaFoldDB" id="A0A3Q8S9S8"/>
<evidence type="ECO:0000256" key="1">
    <source>
        <dbReference type="ARBA" id="ARBA00004496"/>
    </source>
</evidence>
<keyword evidence="5" id="KW-0805">Transcription regulation</keyword>